<gene>
    <name evidence="1" type="ORF">TVAG_157850</name>
</gene>
<sequence length="862" mass="98764">MSDGPNFVELLEIAFSPEQPNQEALDYLTNFRRENPIDFLFECISALPSVKDSRIMKQLLIQISSILNGGKYTLIETKPQFLNELEQKHNCIVAFKELLLQCICTEGISDDKSLYLIISQLILIELKQKSNYLYSNLVAILNNCQPQTRLGILEIFVNTFKSLTFTLLLLRDLNLHQPISQIIGESIDDEENVVLIFKLIEAVCYSNYGKLVYDNDEFIANSVEWFRRITPEVEIPEIIKSFFGAFTNFFKAEYKKIFSDETNQEVFMSLVLDFLKSSNAYGVKYSLRFIRKIARFENSLPEKDSNHFISQYSQFLLEPITAQLNGLSDDDNSIEFQSADDESIATEAYSTLLNLTEISPEICLSCAEDFFNCLDNKTWNTQAAGLLGLAALVHYTSSESAIIIQELLKLNNDELNIILIFMENDNLRLRSIVMTLMQNALDYNTDTAFRDRDYLKVVSKMIIQGLKADSNDLRLSCLSLLESFSKIFDASLYQTANALNELLKPITEIVITMLNNYKDNVILINDLFKAYESFIIRISYSEEPHLPPILNTFRGILNAFLQNPEYDYIICGLIRIITCITFKCSNLDPNIKHEIWNDIYQIFSPEDGQLDSTDCNVLTSLNIFVQFMPEIAVPALGNFPIELLAFIPDNCTDLNLSSVFHFIYSVYIIFPTMYQDQFYNVMERLLTLVNENFEMPIFPSICIALGAVILSNTSEALAKYEKEIALIPLSVEEMAKGVDKLDSGAIQNLRDMFTSLFKLFSAIALMYIQNDGSRFLNAMKTALFKPFQIIEPYYIDENYADAAYSFMKTIMDNSNFEQRKPIQPNLANPKLQVVLTWITKHCQNRNQFAEDAKRMSSSLLRI</sequence>
<dbReference type="RefSeq" id="XP_001310730.1">
    <property type="nucleotide sequence ID" value="XM_001310729.1"/>
</dbReference>
<accession>A2FBC0</accession>
<reference evidence="1" key="1">
    <citation type="submission" date="2006-10" db="EMBL/GenBank/DDBJ databases">
        <authorList>
            <person name="Amadeo P."/>
            <person name="Zhao Q."/>
            <person name="Wortman J."/>
            <person name="Fraser-Liggett C."/>
            <person name="Carlton J."/>
        </authorList>
    </citation>
    <scope>NUCLEOTIDE SEQUENCE</scope>
    <source>
        <strain evidence="1">G3</strain>
    </source>
</reference>
<dbReference type="Proteomes" id="UP000001542">
    <property type="component" value="Unassembled WGS sequence"/>
</dbReference>
<dbReference type="AlphaFoldDB" id="A2FBC0"/>
<reference evidence="1" key="2">
    <citation type="journal article" date="2007" name="Science">
        <title>Draft genome sequence of the sexually transmitted pathogen Trichomonas vaginalis.</title>
        <authorList>
            <person name="Carlton J.M."/>
            <person name="Hirt R.P."/>
            <person name="Silva J.C."/>
            <person name="Delcher A.L."/>
            <person name="Schatz M."/>
            <person name="Zhao Q."/>
            <person name="Wortman J.R."/>
            <person name="Bidwell S.L."/>
            <person name="Alsmark U.C.M."/>
            <person name="Besteiro S."/>
            <person name="Sicheritz-Ponten T."/>
            <person name="Noel C.J."/>
            <person name="Dacks J.B."/>
            <person name="Foster P.G."/>
            <person name="Simillion C."/>
            <person name="Van de Peer Y."/>
            <person name="Miranda-Saavedra D."/>
            <person name="Barton G.J."/>
            <person name="Westrop G.D."/>
            <person name="Mueller S."/>
            <person name="Dessi D."/>
            <person name="Fiori P.L."/>
            <person name="Ren Q."/>
            <person name="Paulsen I."/>
            <person name="Zhang H."/>
            <person name="Bastida-Corcuera F.D."/>
            <person name="Simoes-Barbosa A."/>
            <person name="Brown M.T."/>
            <person name="Hayes R.D."/>
            <person name="Mukherjee M."/>
            <person name="Okumura C.Y."/>
            <person name="Schneider R."/>
            <person name="Smith A.J."/>
            <person name="Vanacova S."/>
            <person name="Villalvazo M."/>
            <person name="Haas B.J."/>
            <person name="Pertea M."/>
            <person name="Feldblyum T.V."/>
            <person name="Utterback T.R."/>
            <person name="Shu C.L."/>
            <person name="Osoegawa K."/>
            <person name="de Jong P.J."/>
            <person name="Hrdy I."/>
            <person name="Horvathova L."/>
            <person name="Zubacova Z."/>
            <person name="Dolezal P."/>
            <person name="Malik S.B."/>
            <person name="Logsdon J.M. Jr."/>
            <person name="Henze K."/>
            <person name="Gupta A."/>
            <person name="Wang C.C."/>
            <person name="Dunne R.L."/>
            <person name="Upcroft J.A."/>
            <person name="Upcroft P."/>
            <person name="White O."/>
            <person name="Salzberg S.L."/>
            <person name="Tang P."/>
            <person name="Chiu C.-H."/>
            <person name="Lee Y.-S."/>
            <person name="Embley T.M."/>
            <person name="Coombs G.H."/>
            <person name="Mottram J.C."/>
            <person name="Tachezy J."/>
            <person name="Fraser-Liggett C.M."/>
            <person name="Johnson P.J."/>
        </authorList>
    </citation>
    <scope>NUCLEOTIDE SEQUENCE [LARGE SCALE GENOMIC DNA]</scope>
    <source>
        <strain evidence="1">G3</strain>
    </source>
</reference>
<evidence type="ECO:0000313" key="1">
    <source>
        <dbReference type="EMBL" id="EAX97800.1"/>
    </source>
</evidence>
<dbReference type="InParanoid" id="A2FBC0"/>
<dbReference type="KEGG" id="tva:4755588"/>
<dbReference type="SMR" id="A2FBC0"/>
<dbReference type="Gene3D" id="1.25.10.10">
    <property type="entry name" value="Leucine-rich Repeat Variant"/>
    <property type="match status" value="1"/>
</dbReference>
<dbReference type="InterPro" id="IPR011989">
    <property type="entry name" value="ARM-like"/>
</dbReference>
<dbReference type="EMBL" id="DS113700">
    <property type="protein sequence ID" value="EAX97800.1"/>
    <property type="molecule type" value="Genomic_DNA"/>
</dbReference>
<organism evidence="1 2">
    <name type="scientific">Trichomonas vaginalis (strain ATCC PRA-98 / G3)</name>
    <dbReference type="NCBI Taxonomy" id="412133"/>
    <lineage>
        <taxon>Eukaryota</taxon>
        <taxon>Metamonada</taxon>
        <taxon>Parabasalia</taxon>
        <taxon>Trichomonadida</taxon>
        <taxon>Trichomonadidae</taxon>
        <taxon>Trichomonas</taxon>
    </lineage>
</organism>
<dbReference type="InterPro" id="IPR016024">
    <property type="entry name" value="ARM-type_fold"/>
</dbReference>
<protein>
    <submittedName>
        <fullName evidence="1">Uncharacterized protein</fullName>
    </submittedName>
</protein>
<dbReference type="VEuPathDB" id="TrichDB:TVAG_157850"/>
<evidence type="ECO:0000313" key="2">
    <source>
        <dbReference type="Proteomes" id="UP000001542"/>
    </source>
</evidence>
<proteinExistence type="predicted"/>
<dbReference type="VEuPathDB" id="TrichDB:TVAGG3_0232210"/>
<name>A2FBC0_TRIV3</name>
<dbReference type="SUPFAM" id="SSF48371">
    <property type="entry name" value="ARM repeat"/>
    <property type="match status" value="1"/>
</dbReference>
<keyword evidence="2" id="KW-1185">Reference proteome</keyword>